<dbReference type="OrthoDB" id="9801954at2"/>
<accession>E8M6V3</accession>
<dbReference type="GeneID" id="95569322"/>
<evidence type="ECO:0000313" key="9">
    <source>
        <dbReference type="Proteomes" id="UP000006228"/>
    </source>
</evidence>
<protein>
    <submittedName>
        <fullName evidence="8">Putative glycosyltransferase protein</fullName>
    </submittedName>
</protein>
<evidence type="ECO:0000256" key="3">
    <source>
        <dbReference type="ARBA" id="ARBA00022676"/>
    </source>
</evidence>
<comment type="caution">
    <text evidence="8">The sequence shown here is derived from an EMBL/GenBank/DDBJ whole genome shotgun (WGS) entry which is preliminary data.</text>
</comment>
<dbReference type="SUPFAM" id="SSF53448">
    <property type="entry name" value="Nucleotide-diphospho-sugar transferases"/>
    <property type="match status" value="1"/>
</dbReference>
<evidence type="ECO:0000256" key="1">
    <source>
        <dbReference type="ARBA" id="ARBA00004236"/>
    </source>
</evidence>
<keyword evidence="6" id="KW-0812">Transmembrane</keyword>
<dbReference type="Proteomes" id="UP000006228">
    <property type="component" value="Unassembled WGS sequence"/>
</dbReference>
<comment type="subcellular location">
    <subcellularLocation>
        <location evidence="1">Cell membrane</location>
    </subcellularLocation>
</comment>
<name>E8M6V3_PHOS4</name>
<keyword evidence="3" id="KW-0328">Glycosyltransferase</keyword>
<feature type="transmembrane region" description="Helical" evidence="6">
    <location>
        <begin position="267"/>
        <end position="285"/>
    </location>
</feature>
<dbReference type="EMBL" id="AEVT01000060">
    <property type="protein sequence ID" value="EGA70257.1"/>
    <property type="molecule type" value="Genomic_DNA"/>
</dbReference>
<sequence length="331" mass="37081">MKEQPLISVIIKTYNEEQGIAKTIRSIRTHLSQYPHEILVADSLSSDSTQAIAIAEGATVVSLVHGEERCCGVGHQLGYLHARGEFLLLMDGDMELEPEFIDAALEFLCSDMQYAGVAGLVEMDEASNYEFKSRKQRLKSIYPVGDCEHLGGGGLYRKSAIDEIGYLTNRNLHSCEEAELGMRLKHAGYKLHRLEVPYFHHTSYDMSSLQLLKQRWRSRYLAGPGELLRSAWGQKHFKDALHIVKVWLIYTLNLVILAISILSLQPLLILFSALPLIAFFSVKAAKNRSLKEASQSVINLTMFSAGIIRGFFTNQKDPKAAPENKIIKASE</sequence>
<dbReference type="Pfam" id="PF00535">
    <property type="entry name" value="Glycos_transf_2"/>
    <property type="match status" value="1"/>
</dbReference>
<dbReference type="InterPro" id="IPR001173">
    <property type="entry name" value="Glyco_trans_2-like"/>
</dbReference>
<dbReference type="PANTHER" id="PTHR43646:SF2">
    <property type="entry name" value="GLYCOSYLTRANSFERASE 2-LIKE DOMAIN-CONTAINING PROTEIN"/>
    <property type="match status" value="1"/>
</dbReference>
<proteinExistence type="predicted"/>
<dbReference type="AlphaFoldDB" id="E8M6V3"/>
<dbReference type="GO" id="GO:0005886">
    <property type="term" value="C:plasma membrane"/>
    <property type="evidence" value="ECO:0007669"/>
    <property type="project" value="UniProtKB-SubCell"/>
</dbReference>
<feature type="domain" description="Glycosyltransferase 2-like" evidence="7">
    <location>
        <begin position="8"/>
        <end position="142"/>
    </location>
</feature>
<dbReference type="PANTHER" id="PTHR43646">
    <property type="entry name" value="GLYCOSYLTRANSFERASE"/>
    <property type="match status" value="1"/>
</dbReference>
<gene>
    <name evidence="8" type="ORF">VISI1226_13536</name>
</gene>
<reference evidence="8 9" key="1">
    <citation type="journal article" date="2012" name="Int. J. Syst. Evol. Microbiol.">
        <title>Vibrio caribbeanicus sp. nov., isolated from the marine sponge Scleritoderma cyanea.</title>
        <authorList>
            <person name="Hoffmann M."/>
            <person name="Monday S.R."/>
            <person name="Allard M.W."/>
            <person name="Strain E.A."/>
            <person name="Whittaker P."/>
            <person name="Naum M."/>
            <person name="McCarthy P.J."/>
            <person name="Lopez J.V."/>
            <person name="Fischer M."/>
            <person name="Brown E.W."/>
        </authorList>
    </citation>
    <scope>NUCLEOTIDE SEQUENCE [LARGE SCALE GENOMIC DNA]</scope>
    <source>
        <strain evidence="9">DSMZ 21326</strain>
    </source>
</reference>
<keyword evidence="6" id="KW-1133">Transmembrane helix</keyword>
<evidence type="ECO:0000256" key="6">
    <source>
        <dbReference type="SAM" id="Phobius"/>
    </source>
</evidence>
<keyword evidence="5 6" id="KW-0472">Membrane</keyword>
<organism evidence="8 9">
    <name type="scientific">Vibrio sinaloensis DSM 21326</name>
    <dbReference type="NCBI Taxonomy" id="945550"/>
    <lineage>
        <taxon>Bacteria</taxon>
        <taxon>Pseudomonadati</taxon>
        <taxon>Pseudomonadota</taxon>
        <taxon>Gammaproteobacteria</taxon>
        <taxon>Vibrionales</taxon>
        <taxon>Vibrionaceae</taxon>
        <taxon>Vibrio</taxon>
        <taxon>Vibrio oreintalis group</taxon>
    </lineage>
</organism>
<dbReference type="Gene3D" id="3.90.550.10">
    <property type="entry name" value="Spore Coat Polysaccharide Biosynthesis Protein SpsA, Chain A"/>
    <property type="match status" value="1"/>
</dbReference>
<keyword evidence="4 8" id="KW-0808">Transferase</keyword>
<evidence type="ECO:0000256" key="5">
    <source>
        <dbReference type="ARBA" id="ARBA00023136"/>
    </source>
</evidence>
<dbReference type="RefSeq" id="WP_008076878.1">
    <property type="nucleotide sequence ID" value="NZ_AEVT01000060.1"/>
</dbReference>
<evidence type="ECO:0000313" key="8">
    <source>
        <dbReference type="EMBL" id="EGA70257.1"/>
    </source>
</evidence>
<dbReference type="GO" id="GO:0016757">
    <property type="term" value="F:glycosyltransferase activity"/>
    <property type="evidence" value="ECO:0007669"/>
    <property type="project" value="UniProtKB-KW"/>
</dbReference>
<dbReference type="eggNOG" id="COG1215">
    <property type="taxonomic scope" value="Bacteria"/>
</dbReference>
<keyword evidence="2" id="KW-1003">Cell membrane</keyword>
<evidence type="ECO:0000256" key="4">
    <source>
        <dbReference type="ARBA" id="ARBA00022679"/>
    </source>
</evidence>
<evidence type="ECO:0000256" key="2">
    <source>
        <dbReference type="ARBA" id="ARBA00022475"/>
    </source>
</evidence>
<dbReference type="InterPro" id="IPR029044">
    <property type="entry name" value="Nucleotide-diphossugar_trans"/>
</dbReference>
<evidence type="ECO:0000259" key="7">
    <source>
        <dbReference type="Pfam" id="PF00535"/>
    </source>
</evidence>